<keyword evidence="3" id="KW-0238">DNA-binding</keyword>
<accession>A0AAE1IU78</accession>
<evidence type="ECO:0000256" key="8">
    <source>
        <dbReference type="SAM" id="MobiDB-lite"/>
    </source>
</evidence>
<dbReference type="PANTHER" id="PTHR31985:SF100">
    <property type="entry name" value="ETHYLENE-RESPONSIVE TRANSCRIPTION FACTOR ERF022"/>
    <property type="match status" value="1"/>
</dbReference>
<dbReference type="EMBL" id="JAWXYG010000013">
    <property type="protein sequence ID" value="KAK4256198.1"/>
    <property type="molecule type" value="Genomic_DNA"/>
</dbReference>
<evidence type="ECO:0000256" key="7">
    <source>
        <dbReference type="ARBA" id="ARBA00024343"/>
    </source>
</evidence>
<dbReference type="AlphaFoldDB" id="A0AAE1IU78"/>
<keyword evidence="4" id="KW-0010">Activator</keyword>
<dbReference type="Proteomes" id="UP001293593">
    <property type="component" value="Unassembled WGS sequence"/>
</dbReference>
<proteinExistence type="inferred from homology"/>
<comment type="subcellular location">
    <subcellularLocation>
        <location evidence="1">Nucleus</location>
    </subcellularLocation>
</comment>
<dbReference type="CDD" id="cd00018">
    <property type="entry name" value="AP2"/>
    <property type="match status" value="1"/>
</dbReference>
<dbReference type="SMART" id="SM00380">
    <property type="entry name" value="AP2"/>
    <property type="match status" value="1"/>
</dbReference>
<organism evidence="10 11">
    <name type="scientific">Acacia crassicarpa</name>
    <name type="common">northern wattle</name>
    <dbReference type="NCBI Taxonomy" id="499986"/>
    <lineage>
        <taxon>Eukaryota</taxon>
        <taxon>Viridiplantae</taxon>
        <taxon>Streptophyta</taxon>
        <taxon>Embryophyta</taxon>
        <taxon>Tracheophyta</taxon>
        <taxon>Spermatophyta</taxon>
        <taxon>Magnoliopsida</taxon>
        <taxon>eudicotyledons</taxon>
        <taxon>Gunneridae</taxon>
        <taxon>Pentapetalae</taxon>
        <taxon>rosids</taxon>
        <taxon>fabids</taxon>
        <taxon>Fabales</taxon>
        <taxon>Fabaceae</taxon>
        <taxon>Caesalpinioideae</taxon>
        <taxon>mimosoid clade</taxon>
        <taxon>Acacieae</taxon>
        <taxon>Acacia</taxon>
    </lineage>
</organism>
<dbReference type="PRINTS" id="PR00367">
    <property type="entry name" value="ETHRSPELEMNT"/>
</dbReference>
<dbReference type="Pfam" id="PF00847">
    <property type="entry name" value="AP2"/>
    <property type="match status" value="1"/>
</dbReference>
<evidence type="ECO:0000313" key="10">
    <source>
        <dbReference type="EMBL" id="KAK4256198.1"/>
    </source>
</evidence>
<dbReference type="FunFam" id="3.30.730.10:FF:000001">
    <property type="entry name" value="Ethylene-responsive transcription factor 2"/>
    <property type="match status" value="1"/>
</dbReference>
<keyword evidence="11" id="KW-1185">Reference proteome</keyword>
<feature type="region of interest" description="Disordered" evidence="8">
    <location>
        <begin position="1"/>
        <end position="26"/>
    </location>
</feature>
<dbReference type="InterPro" id="IPR051032">
    <property type="entry name" value="AP2/ERF_TF_ERF_subfamily"/>
</dbReference>
<dbReference type="GO" id="GO:0003677">
    <property type="term" value="F:DNA binding"/>
    <property type="evidence" value="ECO:0007669"/>
    <property type="project" value="UniProtKB-KW"/>
</dbReference>
<dbReference type="InterPro" id="IPR016177">
    <property type="entry name" value="DNA-bd_dom_sf"/>
</dbReference>
<evidence type="ECO:0000256" key="5">
    <source>
        <dbReference type="ARBA" id="ARBA00023163"/>
    </source>
</evidence>
<dbReference type="GO" id="GO:0003700">
    <property type="term" value="F:DNA-binding transcription factor activity"/>
    <property type="evidence" value="ECO:0007669"/>
    <property type="project" value="InterPro"/>
</dbReference>
<reference evidence="10" key="1">
    <citation type="submission" date="2023-10" db="EMBL/GenBank/DDBJ databases">
        <title>Chromosome-level genome of the transformable northern wattle, Acacia crassicarpa.</title>
        <authorList>
            <person name="Massaro I."/>
            <person name="Sinha N.R."/>
            <person name="Poethig S."/>
            <person name="Leichty A.R."/>
        </authorList>
    </citation>
    <scope>NUCLEOTIDE SEQUENCE</scope>
    <source>
        <strain evidence="10">Acra3RX</strain>
        <tissue evidence="10">Leaf</tissue>
    </source>
</reference>
<evidence type="ECO:0000256" key="6">
    <source>
        <dbReference type="ARBA" id="ARBA00023242"/>
    </source>
</evidence>
<dbReference type="PROSITE" id="PS51032">
    <property type="entry name" value="AP2_ERF"/>
    <property type="match status" value="1"/>
</dbReference>
<gene>
    <name evidence="10" type="ORF">QN277_009095</name>
</gene>
<evidence type="ECO:0000256" key="1">
    <source>
        <dbReference type="ARBA" id="ARBA00004123"/>
    </source>
</evidence>
<dbReference type="PANTHER" id="PTHR31985">
    <property type="entry name" value="ETHYLENE-RESPONSIVE TRANSCRIPTION FACTOR ERF042-RELATED"/>
    <property type="match status" value="1"/>
</dbReference>
<evidence type="ECO:0000259" key="9">
    <source>
        <dbReference type="PROSITE" id="PS51032"/>
    </source>
</evidence>
<feature type="domain" description="AP2/ERF" evidence="9">
    <location>
        <begin position="24"/>
        <end position="81"/>
    </location>
</feature>
<comment type="caution">
    <text evidence="10">The sequence shown here is derived from an EMBL/GenBank/DDBJ whole genome shotgun (WGS) entry which is preliminary data.</text>
</comment>
<dbReference type="InterPro" id="IPR036955">
    <property type="entry name" value="AP2/ERF_dom_sf"/>
</dbReference>
<feature type="compositionally biased region" description="Polar residues" evidence="8">
    <location>
        <begin position="1"/>
        <end position="11"/>
    </location>
</feature>
<keyword evidence="5" id="KW-0804">Transcription</keyword>
<comment type="similarity">
    <text evidence="7">Belongs to the AP2/ERF transcription factor family. ERF subfamily.</text>
</comment>
<dbReference type="GO" id="GO:0005634">
    <property type="term" value="C:nucleus"/>
    <property type="evidence" value="ECO:0007669"/>
    <property type="project" value="UniProtKB-SubCell"/>
</dbReference>
<evidence type="ECO:0000256" key="3">
    <source>
        <dbReference type="ARBA" id="ARBA00023125"/>
    </source>
</evidence>
<name>A0AAE1IU78_9FABA</name>
<protein>
    <recommendedName>
        <fullName evidence="9">AP2/ERF domain-containing protein</fullName>
    </recommendedName>
</protein>
<keyword evidence="6" id="KW-0539">Nucleus</keyword>
<sequence>MEEEGNTSTQGCVMDSSAPAPAPAYRGVRKRKWGKWVSEIREPGKKTRIWLGSYEEPEMAAAAYDVAASHFRGQSARLNFPEFGGVFPRPASSLPEDVRFAAQQAALMMRRPLRCSQSTREAEEDAVTGPAPTTTTVGLSASQIEAINDWPLDSPKMWMQMAEAPIMSGFDESMALYNNNDEDDQLELTSWEDIEDGSIWHF</sequence>
<dbReference type="SUPFAM" id="SSF54171">
    <property type="entry name" value="DNA-binding domain"/>
    <property type="match status" value="1"/>
</dbReference>
<feature type="region of interest" description="Disordered" evidence="8">
    <location>
        <begin position="113"/>
        <end position="136"/>
    </location>
</feature>
<evidence type="ECO:0000256" key="4">
    <source>
        <dbReference type="ARBA" id="ARBA00023159"/>
    </source>
</evidence>
<keyword evidence="2" id="KW-0805">Transcription regulation</keyword>
<feature type="compositionally biased region" description="Low complexity" evidence="8">
    <location>
        <begin position="127"/>
        <end position="136"/>
    </location>
</feature>
<dbReference type="InterPro" id="IPR001471">
    <property type="entry name" value="AP2/ERF_dom"/>
</dbReference>
<dbReference type="Gene3D" id="3.30.730.10">
    <property type="entry name" value="AP2/ERF domain"/>
    <property type="match status" value="1"/>
</dbReference>
<evidence type="ECO:0000256" key="2">
    <source>
        <dbReference type="ARBA" id="ARBA00023015"/>
    </source>
</evidence>
<evidence type="ECO:0000313" key="11">
    <source>
        <dbReference type="Proteomes" id="UP001293593"/>
    </source>
</evidence>